<protein>
    <submittedName>
        <fullName evidence="1">Uncharacterized protein</fullName>
    </submittedName>
</protein>
<accession>A0A316VAZ1</accession>
<organism evidence="1 2">
    <name type="scientific">Meira miltonrushii</name>
    <dbReference type="NCBI Taxonomy" id="1280837"/>
    <lineage>
        <taxon>Eukaryota</taxon>
        <taxon>Fungi</taxon>
        <taxon>Dikarya</taxon>
        <taxon>Basidiomycota</taxon>
        <taxon>Ustilaginomycotina</taxon>
        <taxon>Exobasidiomycetes</taxon>
        <taxon>Exobasidiales</taxon>
        <taxon>Brachybasidiaceae</taxon>
        <taxon>Meira</taxon>
    </lineage>
</organism>
<dbReference type="InParanoid" id="A0A316VAZ1"/>
<evidence type="ECO:0000313" key="2">
    <source>
        <dbReference type="Proteomes" id="UP000245771"/>
    </source>
</evidence>
<dbReference type="EMBL" id="KZ819604">
    <property type="protein sequence ID" value="PWN34434.1"/>
    <property type="molecule type" value="Genomic_DNA"/>
</dbReference>
<reference evidence="1 2" key="1">
    <citation type="journal article" date="2018" name="Mol. Biol. Evol.">
        <title>Broad Genomic Sampling Reveals a Smut Pathogenic Ancestry of the Fungal Clade Ustilaginomycotina.</title>
        <authorList>
            <person name="Kijpornyongpan T."/>
            <person name="Mondo S.J."/>
            <person name="Barry K."/>
            <person name="Sandor L."/>
            <person name="Lee J."/>
            <person name="Lipzen A."/>
            <person name="Pangilinan J."/>
            <person name="LaButti K."/>
            <person name="Hainaut M."/>
            <person name="Henrissat B."/>
            <person name="Grigoriev I.V."/>
            <person name="Spatafora J.W."/>
            <person name="Aime M.C."/>
        </authorList>
    </citation>
    <scope>NUCLEOTIDE SEQUENCE [LARGE SCALE GENOMIC DNA]</scope>
    <source>
        <strain evidence="1 2">MCA 3882</strain>
    </source>
</reference>
<gene>
    <name evidence="1" type="ORF">FA14DRAFT_191480</name>
</gene>
<dbReference type="Proteomes" id="UP000245771">
    <property type="component" value="Unassembled WGS sequence"/>
</dbReference>
<proteinExistence type="predicted"/>
<dbReference type="RefSeq" id="XP_025354736.1">
    <property type="nucleotide sequence ID" value="XM_025501868.1"/>
</dbReference>
<sequence length="371" mass="41621">MSYRSTPTSSSSSKTDFAALTLWLNREKEAFPHLKKEVLPVDNFPTPTMPGHYNSTSPIERKRKSLGSEMGFYELMLDQAEEGAGREAEFESFEASGILALSPDVSVEQEQHSRQIIVIEMEEDEEQIEEQEQGEESGILSTHILDEESGMPSMHLQEDESGILSTYIQEEECGHFLDPVEEVTEEPTIIEWEVEEEELSTHTATPQRIQASFTSHEVHDWARLHGLGTPSSIAPSPAASRFGWAEVIAQTRLQETDERNKAVTIFSPFSPAKAMGLKTDYWLMSPTKPTLAKTMLSAKPKPQQLLPAAEKSDLSDCSDDSLGWIEVQPVATKQVSDYKLEGLNPTFRRKTKWATIIPDRFASLRSRSSSR</sequence>
<dbReference type="GeneID" id="37023649"/>
<name>A0A316VAZ1_9BASI</name>
<keyword evidence="2" id="KW-1185">Reference proteome</keyword>
<dbReference type="AlphaFoldDB" id="A0A316VAZ1"/>
<evidence type="ECO:0000313" key="1">
    <source>
        <dbReference type="EMBL" id="PWN34434.1"/>
    </source>
</evidence>